<gene>
    <name evidence="1" type="ORF">IFM12276_08650</name>
</gene>
<reference evidence="1 2" key="1">
    <citation type="submission" date="2022-11" db="EMBL/GenBank/DDBJ databases">
        <title>Genome Sequencing of Nocardia sp. ON39_IFM12276 and assembly.</title>
        <authorList>
            <person name="Shimojima M."/>
            <person name="Toyokawa M."/>
            <person name="Uesaka K."/>
        </authorList>
    </citation>
    <scope>NUCLEOTIDE SEQUENCE [LARGE SCALE GENOMIC DNA]</scope>
    <source>
        <strain evidence="1 2">IFM 12276</strain>
    </source>
</reference>
<organism evidence="1 2">
    <name type="scientific">Nocardia sputorum</name>
    <dbReference type="NCBI Taxonomy" id="2984338"/>
    <lineage>
        <taxon>Bacteria</taxon>
        <taxon>Bacillati</taxon>
        <taxon>Actinomycetota</taxon>
        <taxon>Actinomycetes</taxon>
        <taxon>Mycobacteriales</taxon>
        <taxon>Nocardiaceae</taxon>
        <taxon>Nocardia</taxon>
    </lineage>
</organism>
<accession>A0ABM8CT32</accession>
<evidence type="ECO:0000313" key="2">
    <source>
        <dbReference type="Proteomes" id="UP001317870"/>
    </source>
</evidence>
<name>A0ABM8CT32_9NOCA</name>
<sequence length="95" mass="10177">MVATLGSIKGVGGSKKYSISLPEELAEQARAHVGPGGFSAYVAEALEQRVAMDKLGELVADFEKDDEPLTRAEIDQARAELGFERRRRGSRGSAA</sequence>
<evidence type="ECO:0008006" key="3">
    <source>
        <dbReference type="Google" id="ProtNLM"/>
    </source>
</evidence>
<protein>
    <recommendedName>
        <fullName evidence="3">CopG family transcriptional regulator</fullName>
    </recommendedName>
</protein>
<keyword evidence="2" id="KW-1185">Reference proteome</keyword>
<evidence type="ECO:0000313" key="1">
    <source>
        <dbReference type="EMBL" id="BDT97836.1"/>
    </source>
</evidence>
<dbReference type="Proteomes" id="UP001317870">
    <property type="component" value="Chromosome"/>
</dbReference>
<dbReference type="EMBL" id="AP026978">
    <property type="protein sequence ID" value="BDT97836.1"/>
    <property type="molecule type" value="Genomic_DNA"/>
</dbReference>
<proteinExistence type="predicted"/>